<reference evidence="2 3" key="1">
    <citation type="submission" date="2018-07" db="EMBL/GenBank/DDBJ databases">
        <title>Halomonas rutogse sp. nov., isolated from Lake TangqianCo on Tibetan Plateau.</title>
        <authorList>
            <person name="Lu H."/>
            <person name="Xing P."/>
            <person name="Wu Q."/>
        </authorList>
    </citation>
    <scope>NUCLEOTIDE SEQUENCE [LARGE SCALE GENOMIC DNA]</scope>
    <source>
        <strain evidence="2 3">TQ8S</strain>
    </source>
</reference>
<name>A0A368TQV9_9GAMM</name>
<dbReference type="OrthoDB" id="583339at2"/>
<dbReference type="EMBL" id="QPIJ01000055">
    <property type="protein sequence ID" value="RCV87105.1"/>
    <property type="molecule type" value="Genomic_DNA"/>
</dbReference>
<dbReference type="RefSeq" id="WP_114488119.1">
    <property type="nucleotide sequence ID" value="NZ_CBCSHM010000065.1"/>
</dbReference>
<protein>
    <recommendedName>
        <fullName evidence="1">Transposase IS701-like DDE domain-containing protein</fullName>
    </recommendedName>
</protein>
<dbReference type="Pfam" id="PF13546">
    <property type="entry name" value="DDE_5"/>
    <property type="match status" value="1"/>
</dbReference>
<dbReference type="Proteomes" id="UP000253204">
    <property type="component" value="Unassembled WGS sequence"/>
</dbReference>
<evidence type="ECO:0000313" key="3">
    <source>
        <dbReference type="Proteomes" id="UP000253204"/>
    </source>
</evidence>
<sequence length="72" mass="8088">MVPREFPASYGVQYLLERARGDLDAARDVLCQWVAEYLGSPDGVLILDETGFLKKRKHSAGVQRQYGGTCRE</sequence>
<organism evidence="2 3">
    <name type="scientific">Vreelandella rituensis</name>
    <dbReference type="NCBI Taxonomy" id="2282306"/>
    <lineage>
        <taxon>Bacteria</taxon>
        <taxon>Pseudomonadati</taxon>
        <taxon>Pseudomonadota</taxon>
        <taxon>Gammaproteobacteria</taxon>
        <taxon>Oceanospirillales</taxon>
        <taxon>Halomonadaceae</taxon>
        <taxon>Vreelandella</taxon>
    </lineage>
</organism>
<evidence type="ECO:0000313" key="2">
    <source>
        <dbReference type="EMBL" id="RCV87105.1"/>
    </source>
</evidence>
<gene>
    <name evidence="2" type="ORF">DU506_17210</name>
</gene>
<comment type="caution">
    <text evidence="2">The sequence shown here is derived from an EMBL/GenBank/DDBJ whole genome shotgun (WGS) entry which is preliminary data.</text>
</comment>
<keyword evidence="3" id="KW-1185">Reference proteome</keyword>
<proteinExistence type="predicted"/>
<feature type="domain" description="Transposase IS701-like DDE" evidence="1">
    <location>
        <begin position="13"/>
        <end position="69"/>
    </location>
</feature>
<accession>A0A368TQV9</accession>
<dbReference type="InterPro" id="IPR038721">
    <property type="entry name" value="IS701-like_DDE_dom"/>
</dbReference>
<evidence type="ECO:0000259" key="1">
    <source>
        <dbReference type="Pfam" id="PF13546"/>
    </source>
</evidence>
<dbReference type="AlphaFoldDB" id="A0A368TQV9"/>